<dbReference type="Pfam" id="PF07714">
    <property type="entry name" value="PK_Tyr_Ser-Thr"/>
    <property type="match status" value="1"/>
</dbReference>
<organism evidence="3 4">
    <name type="scientific">Trypanosoma rangeli</name>
    <dbReference type="NCBI Taxonomy" id="5698"/>
    <lineage>
        <taxon>Eukaryota</taxon>
        <taxon>Discoba</taxon>
        <taxon>Euglenozoa</taxon>
        <taxon>Kinetoplastea</taxon>
        <taxon>Metakinetoplastina</taxon>
        <taxon>Trypanosomatida</taxon>
        <taxon>Trypanosomatidae</taxon>
        <taxon>Trypanosoma</taxon>
        <taxon>Herpetosoma</taxon>
    </lineage>
</organism>
<keyword evidence="4" id="KW-1185">Reference proteome</keyword>
<gene>
    <name evidence="3" type="ORF">TraAM80_01933</name>
</gene>
<dbReference type="Gene3D" id="1.10.510.10">
    <property type="entry name" value="Transferase(Phosphotransferase) domain 1"/>
    <property type="match status" value="1"/>
</dbReference>
<dbReference type="PANTHER" id="PTHR12984:SF3">
    <property type="entry name" value="N-TERMINAL KINASE-LIKE PROTEIN"/>
    <property type="match status" value="1"/>
</dbReference>
<dbReference type="PANTHER" id="PTHR12984">
    <property type="entry name" value="SCY1-RELATED S/T PROTEIN KINASE-LIKE"/>
    <property type="match status" value="1"/>
</dbReference>
<dbReference type="InterPro" id="IPR051177">
    <property type="entry name" value="CIK-Related_Protein"/>
</dbReference>
<feature type="domain" description="Protein kinase" evidence="2">
    <location>
        <begin position="19"/>
        <end position="291"/>
    </location>
</feature>
<dbReference type="VEuPathDB" id="TriTrypDB:TRSC58_05896"/>
<dbReference type="GO" id="GO:0004672">
    <property type="term" value="F:protein kinase activity"/>
    <property type="evidence" value="ECO:0007669"/>
    <property type="project" value="InterPro"/>
</dbReference>
<keyword evidence="3" id="KW-0418">Kinase</keyword>
<sequence>MAFLLKAIGLFDSIPGFPYTPSGGSGAGSTTAVTPTLTWTMCPGVGKEDERAVTIFSICLSKADSGVKEMARHAMKRAKSLLLPGLLRCYGAAEHQETVYIAMEPCEPLRTVLQQSSNTQDGEDGDEEEAFLESVALGLKAVGSALTALHHNNFVHGNVSSDSIFVIAGGEWRLFGLELLSTFNEPRSIYQRHCLLLPEGRRPPETLQTNYETSRHISNIDSWGLACLIYEVLGGPIGQARSLMQVNWKANDMRGCRSLPRTLQSGFIGLCAANPKMRHDVERFLKTSEFIVGSEFVQCMHALDELSLKDTVERERFFEHLTEVVDMFPKRACMCLVLPKLQASFKFGILPAVIEPVLKIAANITAPEHYAAYVAPIIIKLFASQDRVVQYRMLQRASEYASMLPATVVNEQLWPFFVSGFSSPVPSIREYSVRALVAFANSLSEKIMLTDVPRFISQLQQDTEGAIRTNATISLCLMAEKIPTADRSNILVHGFGRMLKDPFVPSRLGALRSFRTCLAHLTPQHIAELMLPGVGPRAVDDVREVRQEALDVLREAIGRLDEYNTQAPLQEAKAGVAAASNEVPVTNRKQTSSWWGWGRGATTTTTTSSDAKCEAASEESGGSALACKGESNGTSKCPAASHLPTSSAAAKTMPTTVVSATESGFSDDDAWGTNDEEISFKVPTSESSGTMEKSNNRHFDTNSITQPVTSGHAMKLRKKGLGAARLQ</sequence>
<feature type="compositionally biased region" description="Low complexity" evidence="1">
    <location>
        <begin position="591"/>
        <end position="609"/>
    </location>
</feature>
<dbReference type="InterPro" id="IPR011009">
    <property type="entry name" value="Kinase-like_dom_sf"/>
</dbReference>
<keyword evidence="3" id="KW-0808">Transferase</keyword>
<feature type="compositionally biased region" description="Polar residues" evidence="1">
    <location>
        <begin position="683"/>
        <end position="693"/>
    </location>
</feature>
<dbReference type="EMBL" id="MKGL01000042">
    <property type="protein sequence ID" value="RNF09799.1"/>
    <property type="molecule type" value="Genomic_DNA"/>
</dbReference>
<dbReference type="InterPro" id="IPR000719">
    <property type="entry name" value="Prot_kinase_dom"/>
</dbReference>
<dbReference type="OMA" id="NDTSWAG"/>
<comment type="caution">
    <text evidence="3">The sequence shown here is derived from an EMBL/GenBank/DDBJ whole genome shotgun (WGS) entry which is preliminary data.</text>
</comment>
<dbReference type="Proteomes" id="UP000283634">
    <property type="component" value="Unassembled WGS sequence"/>
</dbReference>
<feature type="region of interest" description="Disordered" evidence="1">
    <location>
        <begin position="583"/>
        <end position="652"/>
    </location>
</feature>
<protein>
    <submittedName>
        <fullName evidence="3">SCY1 family protein kinase</fullName>
        <ecNumber evidence="3">2.7.-.-</ecNumber>
    </submittedName>
</protein>
<proteinExistence type="predicted"/>
<dbReference type="PROSITE" id="PS50011">
    <property type="entry name" value="PROTEIN_KINASE_DOM"/>
    <property type="match status" value="1"/>
</dbReference>
<dbReference type="OrthoDB" id="447103at2759"/>
<reference evidence="3 4" key="1">
    <citation type="journal article" date="2018" name="BMC Genomics">
        <title>Genomic comparison of Trypanosoma conorhini and Trypanosoma rangeli to Trypanosoma cruzi strains of high and low virulence.</title>
        <authorList>
            <person name="Bradwell K.R."/>
            <person name="Koparde V.N."/>
            <person name="Matveyev A.V."/>
            <person name="Serrano M.G."/>
            <person name="Alves J.M."/>
            <person name="Parikh H."/>
            <person name="Huang B."/>
            <person name="Lee V."/>
            <person name="Espinosa-Alvarez O."/>
            <person name="Ortiz P.A."/>
            <person name="Costa-Martins A.G."/>
            <person name="Teixeira M.M."/>
            <person name="Buck G.A."/>
        </authorList>
    </citation>
    <scope>NUCLEOTIDE SEQUENCE [LARGE SCALE GENOMIC DNA]</scope>
    <source>
        <strain evidence="3 4">AM80</strain>
    </source>
</reference>
<evidence type="ECO:0000313" key="3">
    <source>
        <dbReference type="EMBL" id="RNF09799.1"/>
    </source>
</evidence>
<feature type="compositionally biased region" description="Polar residues" evidence="1">
    <location>
        <begin position="643"/>
        <end position="652"/>
    </location>
</feature>
<dbReference type="GO" id="GO:0005524">
    <property type="term" value="F:ATP binding"/>
    <property type="evidence" value="ECO:0007669"/>
    <property type="project" value="InterPro"/>
</dbReference>
<dbReference type="SUPFAM" id="SSF48371">
    <property type="entry name" value="ARM repeat"/>
    <property type="match status" value="1"/>
</dbReference>
<dbReference type="AlphaFoldDB" id="A0A3S5IS35"/>
<dbReference type="Gene3D" id="3.30.200.20">
    <property type="entry name" value="Phosphorylase Kinase, domain 1"/>
    <property type="match status" value="1"/>
</dbReference>
<dbReference type="GeneID" id="40325866"/>
<feature type="region of interest" description="Disordered" evidence="1">
    <location>
        <begin position="683"/>
        <end position="727"/>
    </location>
</feature>
<dbReference type="SUPFAM" id="SSF56112">
    <property type="entry name" value="Protein kinase-like (PK-like)"/>
    <property type="match status" value="1"/>
</dbReference>
<evidence type="ECO:0000259" key="2">
    <source>
        <dbReference type="PROSITE" id="PS50011"/>
    </source>
</evidence>
<accession>A0A3S5IS35</accession>
<dbReference type="RefSeq" id="XP_029241186.1">
    <property type="nucleotide sequence ID" value="XM_029378957.1"/>
</dbReference>
<dbReference type="InterPro" id="IPR016024">
    <property type="entry name" value="ARM-type_fold"/>
</dbReference>
<name>A0A3S5IS35_TRYRA</name>
<dbReference type="EC" id="2.7.-.-" evidence="3"/>
<evidence type="ECO:0000256" key="1">
    <source>
        <dbReference type="SAM" id="MobiDB-lite"/>
    </source>
</evidence>
<dbReference type="InterPro" id="IPR011989">
    <property type="entry name" value="ARM-like"/>
</dbReference>
<evidence type="ECO:0000313" key="4">
    <source>
        <dbReference type="Proteomes" id="UP000283634"/>
    </source>
</evidence>
<dbReference type="Gene3D" id="1.25.10.10">
    <property type="entry name" value="Leucine-rich Repeat Variant"/>
    <property type="match status" value="1"/>
</dbReference>
<dbReference type="InterPro" id="IPR001245">
    <property type="entry name" value="Ser-Thr/Tyr_kinase_cat_dom"/>
</dbReference>